<proteinExistence type="predicted"/>
<dbReference type="AlphaFoldDB" id="A0A2H0BJX0"/>
<evidence type="ECO:0000313" key="1">
    <source>
        <dbReference type="EMBL" id="PIP57973.1"/>
    </source>
</evidence>
<accession>A0A2H0BJX0</accession>
<dbReference type="Proteomes" id="UP000229847">
    <property type="component" value="Unassembled WGS sequence"/>
</dbReference>
<dbReference type="EMBL" id="PCSW01000005">
    <property type="protein sequence ID" value="PIP57973.1"/>
    <property type="molecule type" value="Genomic_DNA"/>
</dbReference>
<gene>
    <name evidence="1" type="ORF">COX03_00180</name>
</gene>
<sequence>MFVVYWLIPHKKAGFFMERFIGGSIRPKEFAVSEKTLKAYRIICEHYPGGISKWDLIKALGIRNSHIDGILASLEGTDMRISENMGWYFKYEPNE</sequence>
<evidence type="ECO:0000313" key="2">
    <source>
        <dbReference type="Proteomes" id="UP000229847"/>
    </source>
</evidence>
<organism evidence="1 2">
    <name type="scientific">Candidatus Woesebacteria bacterium CG22_combo_CG10-13_8_21_14_all_39_10</name>
    <dbReference type="NCBI Taxonomy" id="1975059"/>
    <lineage>
        <taxon>Bacteria</taxon>
        <taxon>Candidatus Woeseibacteriota</taxon>
    </lineage>
</organism>
<name>A0A2H0BJX0_9BACT</name>
<comment type="caution">
    <text evidence="1">The sequence shown here is derived from an EMBL/GenBank/DDBJ whole genome shotgun (WGS) entry which is preliminary data.</text>
</comment>
<protein>
    <submittedName>
        <fullName evidence="1">Uncharacterized protein</fullName>
    </submittedName>
</protein>
<reference evidence="1 2" key="1">
    <citation type="submission" date="2017-09" db="EMBL/GenBank/DDBJ databases">
        <title>Depth-based differentiation of microbial function through sediment-hosted aquifers and enrichment of novel symbionts in the deep terrestrial subsurface.</title>
        <authorList>
            <person name="Probst A.J."/>
            <person name="Ladd B."/>
            <person name="Jarett J.K."/>
            <person name="Geller-Mcgrath D.E."/>
            <person name="Sieber C.M."/>
            <person name="Emerson J.B."/>
            <person name="Anantharaman K."/>
            <person name="Thomas B.C."/>
            <person name="Malmstrom R."/>
            <person name="Stieglmeier M."/>
            <person name="Klingl A."/>
            <person name="Woyke T."/>
            <person name="Ryan C.M."/>
            <person name="Banfield J.F."/>
        </authorList>
    </citation>
    <scope>NUCLEOTIDE SEQUENCE [LARGE SCALE GENOMIC DNA]</scope>
    <source>
        <strain evidence="1">CG22_combo_CG10-13_8_21_14_all_39_10</strain>
    </source>
</reference>